<evidence type="ECO:0000313" key="1">
    <source>
        <dbReference type="EMBL" id="GJS54325.1"/>
    </source>
</evidence>
<dbReference type="Gene3D" id="3.30.300.30">
    <property type="match status" value="1"/>
</dbReference>
<dbReference type="SUPFAM" id="SSF56801">
    <property type="entry name" value="Acetyl-CoA synthetase-like"/>
    <property type="match status" value="1"/>
</dbReference>
<protein>
    <submittedName>
        <fullName evidence="1">Uncharacterized protein</fullName>
    </submittedName>
</protein>
<organism evidence="1 2">
    <name type="scientific">Tanacetum coccineum</name>
    <dbReference type="NCBI Taxonomy" id="301880"/>
    <lineage>
        <taxon>Eukaryota</taxon>
        <taxon>Viridiplantae</taxon>
        <taxon>Streptophyta</taxon>
        <taxon>Embryophyta</taxon>
        <taxon>Tracheophyta</taxon>
        <taxon>Spermatophyta</taxon>
        <taxon>Magnoliopsida</taxon>
        <taxon>eudicotyledons</taxon>
        <taxon>Gunneridae</taxon>
        <taxon>Pentapetalae</taxon>
        <taxon>asterids</taxon>
        <taxon>campanulids</taxon>
        <taxon>Asterales</taxon>
        <taxon>Asteraceae</taxon>
        <taxon>Asteroideae</taxon>
        <taxon>Anthemideae</taxon>
        <taxon>Anthemidinae</taxon>
        <taxon>Tanacetum</taxon>
    </lineage>
</organism>
<dbReference type="InterPro" id="IPR045851">
    <property type="entry name" value="AMP-bd_C_sf"/>
</dbReference>
<dbReference type="Proteomes" id="UP001151760">
    <property type="component" value="Unassembled WGS sequence"/>
</dbReference>
<comment type="caution">
    <text evidence="1">The sequence shown here is derived from an EMBL/GenBank/DDBJ whole genome shotgun (WGS) entry which is preliminary data.</text>
</comment>
<name>A0ABQ4WN71_9ASTR</name>
<sequence>MKQQLFSGVPLYAAFMLKELIKCQGFQVAPSELEALLLTYPEISDVAVVHEYEEDSSCVVLVYSSSFRVTLNALGEISEVARGTMCSPPQTKEGDHARSLHTFVGTCPILPSKEASKIYWGWTNEQPAMHRMASMERLGELFIKMVNYDFSFNDHSYRGNFFHSLEQRRVAFEESIRRRKSERDAMDARCKGMQSVFKGNGDPKKEEDMLMLFSPDGVLYYGNIDTGSIKWHHDIKETAYQAMQWDKGPYVDVGEDDNTLHLFSPDPKSSKLIPFNSKEDLQSRLTKIFDKDAKTSYHEYDLYLTQDQGEKRSEGGNNTFKITITDCRCWIADRWSVRYLNAKVLSPCGDENYLELLKVFHSRTVPKFIELCDQLEWIHCPERGF</sequence>
<reference evidence="1" key="2">
    <citation type="submission" date="2022-01" db="EMBL/GenBank/DDBJ databases">
        <authorList>
            <person name="Yamashiro T."/>
            <person name="Shiraishi A."/>
            <person name="Satake H."/>
            <person name="Nakayama K."/>
        </authorList>
    </citation>
    <scope>NUCLEOTIDE SEQUENCE</scope>
</reference>
<reference evidence="1" key="1">
    <citation type="journal article" date="2022" name="Int. J. Mol. Sci.">
        <title>Draft Genome of Tanacetum Coccineum: Genomic Comparison of Closely Related Tanacetum-Family Plants.</title>
        <authorList>
            <person name="Yamashiro T."/>
            <person name="Shiraishi A."/>
            <person name="Nakayama K."/>
            <person name="Satake H."/>
        </authorList>
    </citation>
    <scope>NUCLEOTIDE SEQUENCE</scope>
</reference>
<dbReference type="EMBL" id="BQNB010008789">
    <property type="protein sequence ID" value="GJS54325.1"/>
    <property type="molecule type" value="Genomic_DNA"/>
</dbReference>
<proteinExistence type="predicted"/>
<keyword evidence="2" id="KW-1185">Reference proteome</keyword>
<gene>
    <name evidence="1" type="ORF">Tco_0627687</name>
</gene>
<evidence type="ECO:0000313" key="2">
    <source>
        <dbReference type="Proteomes" id="UP001151760"/>
    </source>
</evidence>
<accession>A0ABQ4WN71</accession>